<feature type="compositionally biased region" description="Polar residues" evidence="1">
    <location>
        <begin position="78"/>
        <end position="101"/>
    </location>
</feature>
<dbReference type="AlphaFoldDB" id="A0A6J1HWE1"/>
<dbReference type="RefSeq" id="XP_022969452.1">
    <property type="nucleotide sequence ID" value="XM_023113684.1"/>
</dbReference>
<reference evidence="4" key="1">
    <citation type="submission" date="2025-08" db="UniProtKB">
        <authorList>
            <consortium name="RefSeq"/>
        </authorList>
    </citation>
    <scope>IDENTIFICATION</scope>
    <source>
        <tissue evidence="4">Young leaves</tissue>
    </source>
</reference>
<dbReference type="InterPro" id="IPR055281">
    <property type="entry name" value="GIR1-2/SIED1"/>
</dbReference>
<dbReference type="InterPro" id="IPR056440">
    <property type="entry name" value="Zn-ribbon_GIR1"/>
</dbReference>
<dbReference type="GeneID" id="111468450"/>
<evidence type="ECO:0000313" key="3">
    <source>
        <dbReference type="Proteomes" id="UP000504608"/>
    </source>
</evidence>
<keyword evidence="3" id="KW-1185">Reference proteome</keyword>
<dbReference type="Proteomes" id="UP000504608">
    <property type="component" value="Unplaced"/>
</dbReference>
<feature type="domain" description="GIR1-like zinc ribbon" evidence="2">
    <location>
        <begin position="209"/>
        <end position="236"/>
    </location>
</feature>
<gene>
    <name evidence="4" type="primary">LOC111468450</name>
</gene>
<organism evidence="3 4">
    <name type="scientific">Cucurbita maxima</name>
    <name type="common">Pumpkin</name>
    <name type="synonym">Winter squash</name>
    <dbReference type="NCBI Taxonomy" id="3661"/>
    <lineage>
        <taxon>Eukaryota</taxon>
        <taxon>Viridiplantae</taxon>
        <taxon>Streptophyta</taxon>
        <taxon>Embryophyta</taxon>
        <taxon>Tracheophyta</taxon>
        <taxon>Spermatophyta</taxon>
        <taxon>Magnoliopsida</taxon>
        <taxon>eudicotyledons</taxon>
        <taxon>Gunneridae</taxon>
        <taxon>Pentapetalae</taxon>
        <taxon>rosids</taxon>
        <taxon>fabids</taxon>
        <taxon>Cucurbitales</taxon>
        <taxon>Cucurbitaceae</taxon>
        <taxon>Cucurbiteae</taxon>
        <taxon>Cucurbita</taxon>
    </lineage>
</organism>
<accession>A0A6J1HWE1</accession>
<feature type="region of interest" description="Disordered" evidence="1">
    <location>
        <begin position="78"/>
        <end position="117"/>
    </location>
</feature>
<dbReference type="Pfam" id="PF24747">
    <property type="entry name" value="Zn-ribbon_GIR1"/>
    <property type="match status" value="1"/>
</dbReference>
<dbReference type="PANTHER" id="PTHR33177:SF24">
    <property type="entry name" value="FILAMENTOUS HEMAGGLUTININ TRANSPORTER"/>
    <property type="match status" value="1"/>
</dbReference>
<protein>
    <submittedName>
        <fullName evidence="4">Uncharacterized protein LOC111468450</fullName>
    </submittedName>
</protein>
<sequence>MAAQVSSLIRVLAGAGYNDEDNRTPLGNGQEPTPLVTRDLLGQSSNLAASQELDLDLQVPSGWEKRLDLKSGKVYIQRSQTPDSPLNSDSKQHQMTNQTESKFQDLNFPPSPSKRTLNLFNETSLDLKLTSSSPSSPSPSTNYASVCTLDKVKSALERADKELVKKRSSLWKSTSSPSYSSSSSAAAKEIQEEEEAVENRNEAAAPMAVGCRGCLSYVLVTKNNPRCPRCNSVVPLASMKKPRIDLNMSI</sequence>
<dbReference type="OrthoDB" id="1929178at2759"/>
<dbReference type="PANTHER" id="PTHR33177">
    <property type="entry name" value="PUTATIVE-RELATED"/>
    <property type="match status" value="1"/>
</dbReference>
<feature type="compositionally biased region" description="Low complexity" evidence="1">
    <location>
        <begin position="170"/>
        <end position="188"/>
    </location>
</feature>
<feature type="region of interest" description="Disordered" evidence="1">
    <location>
        <begin position="166"/>
        <end position="201"/>
    </location>
</feature>
<evidence type="ECO:0000256" key="1">
    <source>
        <dbReference type="SAM" id="MobiDB-lite"/>
    </source>
</evidence>
<dbReference type="KEGG" id="cmax:111468450"/>
<evidence type="ECO:0000259" key="2">
    <source>
        <dbReference type="Pfam" id="PF24747"/>
    </source>
</evidence>
<name>A0A6J1HWE1_CUCMA</name>
<evidence type="ECO:0000313" key="4">
    <source>
        <dbReference type="RefSeq" id="XP_022969452.1"/>
    </source>
</evidence>
<proteinExistence type="predicted"/>